<proteinExistence type="predicted"/>
<sequence length="89" mass="9477">MRLAFALLVALALAAMPEAGAASPTSDYKRAVEAGFAQWLEGLWPEAEAAGVSRATFDAQLKGLKLDWSLPQLVPPDPAYPGGRRCRPP</sequence>
<evidence type="ECO:0000313" key="3">
    <source>
        <dbReference type="Proteomes" id="UP000094501"/>
    </source>
</evidence>
<organism evidence="2 3">
    <name type="scientific">Methyloceanibacter methanicus</name>
    <dbReference type="NCBI Taxonomy" id="1774968"/>
    <lineage>
        <taxon>Bacteria</taxon>
        <taxon>Pseudomonadati</taxon>
        <taxon>Pseudomonadota</taxon>
        <taxon>Alphaproteobacteria</taxon>
        <taxon>Hyphomicrobiales</taxon>
        <taxon>Hyphomicrobiaceae</taxon>
        <taxon>Methyloceanibacter</taxon>
    </lineage>
</organism>
<dbReference type="SUPFAM" id="SSF53955">
    <property type="entry name" value="Lysozyme-like"/>
    <property type="match status" value="1"/>
</dbReference>
<dbReference type="InterPro" id="IPR023346">
    <property type="entry name" value="Lysozyme-like_dom_sf"/>
</dbReference>
<protein>
    <recommendedName>
        <fullName evidence="4">Lytic murein transglycosylase</fullName>
    </recommendedName>
</protein>
<dbReference type="AlphaFoldDB" id="A0A1E3W255"/>
<gene>
    <name evidence="2" type="ORF">AUC68_04195</name>
</gene>
<comment type="caution">
    <text evidence="2">The sequence shown here is derived from an EMBL/GenBank/DDBJ whole genome shotgun (WGS) entry which is preliminary data.</text>
</comment>
<dbReference type="EMBL" id="LPWG01000011">
    <property type="protein sequence ID" value="ODR99216.1"/>
    <property type="molecule type" value="Genomic_DNA"/>
</dbReference>
<keyword evidence="1" id="KW-0732">Signal</keyword>
<dbReference type="STRING" id="1774968.AUC68_04195"/>
<accession>A0A1E3W255</accession>
<evidence type="ECO:0000256" key="1">
    <source>
        <dbReference type="SAM" id="SignalP"/>
    </source>
</evidence>
<keyword evidence="3" id="KW-1185">Reference proteome</keyword>
<reference evidence="2 3" key="1">
    <citation type="journal article" date="2016" name="Environ. Microbiol.">
        <title>New Methyloceanibacter diversity from North Sea sediments includes methanotroph containing solely the soluble methane monooxygenase.</title>
        <authorList>
            <person name="Vekeman B."/>
            <person name="Kerckhof F.M."/>
            <person name="Cremers G."/>
            <person name="de Vos P."/>
            <person name="Vandamme P."/>
            <person name="Boon N."/>
            <person name="Op den Camp H.J."/>
            <person name="Heylen K."/>
        </authorList>
    </citation>
    <scope>NUCLEOTIDE SEQUENCE [LARGE SCALE GENOMIC DNA]</scope>
    <source>
        <strain evidence="2 3">R-67174</strain>
    </source>
</reference>
<name>A0A1E3W255_9HYPH</name>
<dbReference type="Proteomes" id="UP000094501">
    <property type="component" value="Unassembled WGS sequence"/>
</dbReference>
<evidence type="ECO:0008006" key="4">
    <source>
        <dbReference type="Google" id="ProtNLM"/>
    </source>
</evidence>
<feature type="signal peptide" evidence="1">
    <location>
        <begin position="1"/>
        <end position="21"/>
    </location>
</feature>
<evidence type="ECO:0000313" key="2">
    <source>
        <dbReference type="EMBL" id="ODR99216.1"/>
    </source>
</evidence>
<feature type="chain" id="PRO_5009138923" description="Lytic murein transglycosylase" evidence="1">
    <location>
        <begin position="22"/>
        <end position="89"/>
    </location>
</feature>